<dbReference type="PANTHER" id="PTHR48483:SF2">
    <property type="entry name" value="INTERLEUKIN-27 SUBUNIT BETA"/>
    <property type="match status" value="1"/>
</dbReference>
<dbReference type="PANTHER" id="PTHR48483">
    <property type="entry name" value="INTERLEUKIN-27 SUBUNIT BETA"/>
    <property type="match status" value="1"/>
</dbReference>
<feature type="domain" description="Ig-like" evidence="9">
    <location>
        <begin position="37"/>
        <end position="88"/>
    </location>
</feature>
<dbReference type="InterPro" id="IPR007110">
    <property type="entry name" value="Ig-like_dom"/>
</dbReference>
<dbReference type="FunFam" id="2.60.40.10:FF:000564">
    <property type="entry name" value="Ciliary neurotrophic factor receptor subunit alpha"/>
    <property type="match status" value="1"/>
</dbReference>
<dbReference type="Pfam" id="PF24031">
    <property type="entry name" value="FN3_IL27B_N"/>
    <property type="match status" value="2"/>
</dbReference>
<evidence type="ECO:0000256" key="6">
    <source>
        <dbReference type="SAM" id="MobiDB-lite"/>
    </source>
</evidence>
<keyword evidence="4" id="KW-0325">Glycoprotein</keyword>
<feature type="signal peptide" evidence="8">
    <location>
        <begin position="1"/>
        <end position="21"/>
    </location>
</feature>
<dbReference type="FunFam" id="2.60.40.10:FF:000136">
    <property type="entry name" value="Ciliary neurotrophic factor receptor alpha"/>
    <property type="match status" value="1"/>
</dbReference>
<dbReference type="PROSITE" id="PS01354">
    <property type="entry name" value="HEMATOPO_REC_L_F3"/>
    <property type="match status" value="1"/>
</dbReference>
<feature type="domain" description="Fibronectin type-III" evidence="10">
    <location>
        <begin position="205"/>
        <end position="305"/>
    </location>
</feature>
<dbReference type="PROSITE" id="PS50835">
    <property type="entry name" value="IG_LIKE"/>
    <property type="match status" value="1"/>
</dbReference>
<dbReference type="InterPro" id="IPR056621">
    <property type="entry name" value="FN3_IL27B_N"/>
</dbReference>
<feature type="domain" description="Fibronectin type-III" evidence="10">
    <location>
        <begin position="613"/>
        <end position="712"/>
    </location>
</feature>
<keyword evidence="5" id="KW-0393">Immunoglobulin domain</keyword>
<dbReference type="GO" id="GO:0004896">
    <property type="term" value="F:cytokine receptor activity"/>
    <property type="evidence" value="ECO:0007669"/>
    <property type="project" value="InterPro"/>
</dbReference>
<dbReference type="InterPro" id="IPR013783">
    <property type="entry name" value="Ig-like_fold"/>
</dbReference>
<reference evidence="11" key="1">
    <citation type="submission" date="2020-08" db="EMBL/GenBank/DDBJ databases">
        <title>Chromosome-level assembly of Southern catfish (Silurus meridionalis) provides insights into visual adaptation to the nocturnal and benthic lifestyles.</title>
        <authorList>
            <person name="Zhang Y."/>
            <person name="Wang D."/>
            <person name="Peng Z."/>
        </authorList>
    </citation>
    <scope>NUCLEOTIDE SEQUENCE</scope>
    <source>
        <strain evidence="11">SWU-2019-XX</strain>
        <tissue evidence="11">Muscle</tissue>
    </source>
</reference>
<dbReference type="CDD" id="cd00063">
    <property type="entry name" value="FN3"/>
    <property type="match status" value="2"/>
</dbReference>
<dbReference type="InterPro" id="IPR036179">
    <property type="entry name" value="Ig-like_dom_sf"/>
</dbReference>
<sequence length="803" mass="90496">MANIVTSVCYVVLAAVVVVYAQRRGQQGGRIQYARIGSNVTMKCGSLDNDASVTWKVNGTDVKAKRREEGPRLILMEVDMSSNGLYSCFQNPDGQRRDQITLRVGLPPKEPQVTCRSNTYPRGFYCSWHLLHPTYIPTEFEVNVQHSQKSLEVTRDDVHKNRCHVMFPELFSSFPYRVNVTAINELGSASTASSFEESNMVKPDPPEKVVARPIPNNARRLEVTWSSPSTWPDIESFPLKYFLRYRPLIRDQWQHVELSDSISHTITDAYVGKEYIIQLAAKDMEIGTWSDWSVAVHATPWTEDPKPITSTTEADLPIETTPSAAPPSPRPRVGGATGRCSALHCSFLHIFLACVLLSMMWSDTKQKVCEGLEELWELWERDSGRKWDSLVSKPIFRHIGYDWIILVLWSTDWLEPPPDSRIGKPGANPGPRCGCPSPRYGWRKEPSHPPIEPNEGKTSKMPGLVLCPRGLIVLGILTLSCVHVNSEILSNEVPDVHFASLGSTVKLTCRGSHQDPPEYLSVSCKVPSHSKILCTWTQRVKTHLPTKYISSYRVDNEETEPCEQEIQDVNECTISDLKFWASKHLVNITEVNPLGSKSTITNVDVHKNLKPDAPEELICDQVNGEPTQLFVHWKPPSSWPSDTHVPFPLKFELQYRPVGSKFWSKMETEDTSIVIMDALIGHLHHIRVRAQDAFINYSQWSEWSEVVQAQPWTDPSMLAEATTDTLFVSILPSTFPVKATEKSPDPSFDENGSQVLIILGLLAAVMVVVVFSITVLLCMRNRRRCNATKQELTSMVKMKSLLI</sequence>
<proteinExistence type="inferred from homology"/>
<dbReference type="SUPFAM" id="SSF49265">
    <property type="entry name" value="Fibronectin type III"/>
    <property type="match status" value="4"/>
</dbReference>
<keyword evidence="7" id="KW-1133">Transmembrane helix</keyword>
<evidence type="ECO:0000256" key="2">
    <source>
        <dbReference type="ARBA" id="ARBA00022729"/>
    </source>
</evidence>
<organism evidence="11 12">
    <name type="scientific">Silurus meridionalis</name>
    <name type="common">Southern catfish</name>
    <name type="synonym">Silurus soldatovi meridionalis</name>
    <dbReference type="NCBI Taxonomy" id="175797"/>
    <lineage>
        <taxon>Eukaryota</taxon>
        <taxon>Metazoa</taxon>
        <taxon>Chordata</taxon>
        <taxon>Craniata</taxon>
        <taxon>Vertebrata</taxon>
        <taxon>Euteleostomi</taxon>
        <taxon>Actinopterygii</taxon>
        <taxon>Neopterygii</taxon>
        <taxon>Teleostei</taxon>
        <taxon>Ostariophysi</taxon>
        <taxon>Siluriformes</taxon>
        <taxon>Siluridae</taxon>
        <taxon>Silurus</taxon>
    </lineage>
</organism>
<dbReference type="InterPro" id="IPR003961">
    <property type="entry name" value="FN3_dom"/>
</dbReference>
<dbReference type="Proteomes" id="UP000606274">
    <property type="component" value="Unassembled WGS sequence"/>
</dbReference>
<name>A0A8T0B4Q1_SILME</name>
<evidence type="ECO:0000259" key="9">
    <source>
        <dbReference type="PROSITE" id="PS50835"/>
    </source>
</evidence>
<comment type="similarity">
    <text evidence="1">Belongs to the type I cytokine receptor family. Type 3 subfamily.</text>
</comment>
<keyword evidence="3" id="KW-0677">Repeat</keyword>
<evidence type="ECO:0000256" key="5">
    <source>
        <dbReference type="ARBA" id="ARBA00023319"/>
    </source>
</evidence>
<evidence type="ECO:0000256" key="8">
    <source>
        <dbReference type="SAM" id="SignalP"/>
    </source>
</evidence>
<feature type="domain" description="Fibronectin type-III" evidence="10">
    <location>
        <begin position="107"/>
        <end position="204"/>
    </location>
</feature>
<keyword evidence="12" id="KW-1185">Reference proteome</keyword>
<comment type="caution">
    <text evidence="11">The sequence shown here is derived from an EMBL/GenBank/DDBJ whole genome shotgun (WGS) entry which is preliminary data.</text>
</comment>
<dbReference type="InterPro" id="IPR036116">
    <property type="entry name" value="FN3_sf"/>
</dbReference>
<evidence type="ECO:0000313" key="11">
    <source>
        <dbReference type="EMBL" id="KAF7701368.1"/>
    </source>
</evidence>
<dbReference type="SMART" id="SM00408">
    <property type="entry name" value="IGc2"/>
    <property type="match status" value="1"/>
</dbReference>
<keyword evidence="7" id="KW-0812">Transmembrane</keyword>
<dbReference type="InterPro" id="IPR003599">
    <property type="entry name" value="Ig_sub"/>
</dbReference>
<feature type="chain" id="PRO_5035915946" evidence="8">
    <location>
        <begin position="22"/>
        <end position="803"/>
    </location>
</feature>
<dbReference type="InterPro" id="IPR053073">
    <property type="entry name" value="IL11/IL27_subunit_beta"/>
</dbReference>
<dbReference type="InterPro" id="IPR003530">
    <property type="entry name" value="Hematopoietin_rcpt_L_F3_CS"/>
</dbReference>
<feature type="transmembrane region" description="Helical" evidence="7">
    <location>
        <begin position="755"/>
        <end position="779"/>
    </location>
</feature>
<dbReference type="AlphaFoldDB" id="A0A8T0B4Q1"/>
<evidence type="ECO:0000313" key="12">
    <source>
        <dbReference type="Proteomes" id="UP000606274"/>
    </source>
</evidence>
<dbReference type="InterPro" id="IPR003598">
    <property type="entry name" value="Ig_sub2"/>
</dbReference>
<keyword evidence="7" id="KW-0472">Membrane</keyword>
<keyword evidence="2 8" id="KW-0732">Signal</keyword>
<evidence type="ECO:0000256" key="7">
    <source>
        <dbReference type="SAM" id="Phobius"/>
    </source>
</evidence>
<dbReference type="EMBL" id="JABFDY010000011">
    <property type="protein sequence ID" value="KAF7701368.1"/>
    <property type="molecule type" value="Genomic_DNA"/>
</dbReference>
<evidence type="ECO:0000256" key="3">
    <source>
        <dbReference type="ARBA" id="ARBA00022737"/>
    </source>
</evidence>
<evidence type="ECO:0000256" key="4">
    <source>
        <dbReference type="ARBA" id="ARBA00023180"/>
    </source>
</evidence>
<gene>
    <name evidence="11" type="ORF">HF521_002533</name>
</gene>
<dbReference type="SMART" id="SM00060">
    <property type="entry name" value="FN3"/>
    <property type="match status" value="4"/>
</dbReference>
<dbReference type="PROSITE" id="PS50853">
    <property type="entry name" value="FN3"/>
    <property type="match status" value="3"/>
</dbReference>
<dbReference type="SMART" id="SM00409">
    <property type="entry name" value="IG"/>
    <property type="match status" value="1"/>
</dbReference>
<evidence type="ECO:0000256" key="1">
    <source>
        <dbReference type="ARBA" id="ARBA00010890"/>
    </source>
</evidence>
<accession>A0A8T0B4Q1</accession>
<feature type="region of interest" description="Disordered" evidence="6">
    <location>
        <begin position="303"/>
        <end position="333"/>
    </location>
</feature>
<evidence type="ECO:0000259" key="10">
    <source>
        <dbReference type="PROSITE" id="PS50853"/>
    </source>
</evidence>
<dbReference type="SUPFAM" id="SSF48726">
    <property type="entry name" value="Immunoglobulin"/>
    <property type="match status" value="1"/>
</dbReference>
<dbReference type="Gene3D" id="2.60.40.10">
    <property type="entry name" value="Immunoglobulins"/>
    <property type="match status" value="5"/>
</dbReference>
<protein>
    <submittedName>
        <fullName evidence="11">Uncharacterized protein</fullName>
    </submittedName>
</protein>
<dbReference type="GO" id="GO:0016020">
    <property type="term" value="C:membrane"/>
    <property type="evidence" value="ECO:0007669"/>
    <property type="project" value="InterPro"/>
</dbReference>